<evidence type="ECO:0000259" key="5">
    <source>
        <dbReference type="PROSITE" id="PS50931"/>
    </source>
</evidence>
<evidence type="ECO:0000313" key="7">
    <source>
        <dbReference type="Proteomes" id="UP000175829"/>
    </source>
</evidence>
<dbReference type="Pfam" id="PF00126">
    <property type="entry name" value="HTH_1"/>
    <property type="match status" value="1"/>
</dbReference>
<keyword evidence="2" id="KW-0805">Transcription regulation</keyword>
<gene>
    <name evidence="6" type="ORF">AN217_07425</name>
</gene>
<feature type="domain" description="HTH lysR-type" evidence="5">
    <location>
        <begin position="1"/>
        <end position="58"/>
    </location>
</feature>
<dbReference type="Proteomes" id="UP000175829">
    <property type="component" value="Unassembled WGS sequence"/>
</dbReference>
<evidence type="ECO:0000256" key="1">
    <source>
        <dbReference type="ARBA" id="ARBA00009437"/>
    </source>
</evidence>
<sequence>MNDRMLRAFVTCARTGSVTRTASALGYSAASISDQIRQLEVRTRQPLFQRTPGGMSLTEAGRRMVPVAHDILSRMDLLCRCEELPGHGRRRRGHHSAPLREVHAVHRTA</sequence>
<name>A0A1E7K1B3_9ACTN</name>
<dbReference type="GO" id="GO:0000976">
    <property type="term" value="F:transcription cis-regulatory region binding"/>
    <property type="evidence" value="ECO:0007669"/>
    <property type="project" value="TreeGrafter"/>
</dbReference>
<proteinExistence type="inferred from homology"/>
<dbReference type="GO" id="GO:0003700">
    <property type="term" value="F:DNA-binding transcription factor activity"/>
    <property type="evidence" value="ECO:0007669"/>
    <property type="project" value="InterPro"/>
</dbReference>
<dbReference type="Gene3D" id="1.10.10.10">
    <property type="entry name" value="Winged helix-like DNA-binding domain superfamily/Winged helix DNA-binding domain"/>
    <property type="match status" value="1"/>
</dbReference>
<dbReference type="InterPro" id="IPR036388">
    <property type="entry name" value="WH-like_DNA-bd_sf"/>
</dbReference>
<dbReference type="PANTHER" id="PTHR30126">
    <property type="entry name" value="HTH-TYPE TRANSCRIPTIONAL REGULATOR"/>
    <property type="match status" value="1"/>
</dbReference>
<accession>A0A1E7K1B3</accession>
<dbReference type="InterPro" id="IPR000847">
    <property type="entry name" value="LysR_HTH_N"/>
</dbReference>
<dbReference type="AlphaFoldDB" id="A0A1E7K1B3"/>
<dbReference type="InterPro" id="IPR036390">
    <property type="entry name" value="WH_DNA-bd_sf"/>
</dbReference>
<feature type="compositionally biased region" description="Basic and acidic residues" evidence="4">
    <location>
        <begin position="98"/>
        <end position="109"/>
    </location>
</feature>
<keyword evidence="3" id="KW-0804">Transcription</keyword>
<dbReference type="PANTHER" id="PTHR30126:SF5">
    <property type="entry name" value="HTH-TYPE TRANSCRIPTIONAL ACTIVATOR CMPR"/>
    <property type="match status" value="1"/>
</dbReference>
<evidence type="ECO:0000313" key="6">
    <source>
        <dbReference type="EMBL" id="OEU97721.1"/>
    </source>
</evidence>
<dbReference type="EMBL" id="LJGV01000022">
    <property type="protein sequence ID" value="OEU97721.1"/>
    <property type="molecule type" value="Genomic_DNA"/>
</dbReference>
<evidence type="ECO:0000256" key="4">
    <source>
        <dbReference type="SAM" id="MobiDB-lite"/>
    </source>
</evidence>
<comment type="caution">
    <text evidence="6">The sequence shown here is derived from an EMBL/GenBank/DDBJ whole genome shotgun (WGS) entry which is preliminary data.</text>
</comment>
<dbReference type="RefSeq" id="WP_069991167.1">
    <property type="nucleotide sequence ID" value="NZ_LJGV01000022.1"/>
</dbReference>
<reference evidence="6 7" key="1">
    <citation type="journal article" date="2016" name="Front. Microbiol.">
        <title>Comparative Genomics Analysis of Streptomyces Species Reveals Their Adaptation to the Marine Environment and Their Diversity at the Genomic Level.</title>
        <authorList>
            <person name="Tian X."/>
            <person name="Zhang Z."/>
            <person name="Yang T."/>
            <person name="Chen M."/>
            <person name="Li J."/>
            <person name="Chen F."/>
            <person name="Yang J."/>
            <person name="Li W."/>
            <person name="Zhang B."/>
            <person name="Zhang Z."/>
            <person name="Wu J."/>
            <person name="Zhang C."/>
            <person name="Long L."/>
            <person name="Xiao J."/>
        </authorList>
    </citation>
    <scope>NUCLEOTIDE SEQUENCE [LARGE SCALE GENOMIC DNA]</scope>
    <source>
        <strain evidence="6 7">SCSIO M10379</strain>
    </source>
</reference>
<protein>
    <recommendedName>
        <fullName evidence="5">HTH lysR-type domain-containing protein</fullName>
    </recommendedName>
</protein>
<feature type="region of interest" description="Disordered" evidence="4">
    <location>
        <begin position="87"/>
        <end position="109"/>
    </location>
</feature>
<dbReference type="PATRIC" id="fig|943816.4.peg.859"/>
<evidence type="ECO:0000256" key="3">
    <source>
        <dbReference type="ARBA" id="ARBA00023163"/>
    </source>
</evidence>
<feature type="compositionally biased region" description="Basic residues" evidence="4">
    <location>
        <begin position="87"/>
        <end position="97"/>
    </location>
</feature>
<dbReference type="SUPFAM" id="SSF46785">
    <property type="entry name" value="Winged helix' DNA-binding domain"/>
    <property type="match status" value="1"/>
</dbReference>
<organism evidence="6 7">
    <name type="scientific">Streptomyces qinglanensis</name>
    <dbReference type="NCBI Taxonomy" id="943816"/>
    <lineage>
        <taxon>Bacteria</taxon>
        <taxon>Bacillati</taxon>
        <taxon>Actinomycetota</taxon>
        <taxon>Actinomycetes</taxon>
        <taxon>Kitasatosporales</taxon>
        <taxon>Streptomycetaceae</taxon>
        <taxon>Streptomyces</taxon>
    </lineage>
</organism>
<dbReference type="PROSITE" id="PS50931">
    <property type="entry name" value="HTH_LYSR"/>
    <property type="match status" value="1"/>
</dbReference>
<evidence type="ECO:0000256" key="2">
    <source>
        <dbReference type="ARBA" id="ARBA00023015"/>
    </source>
</evidence>
<comment type="similarity">
    <text evidence="1">Belongs to the LysR transcriptional regulatory family.</text>
</comment>